<comment type="caution">
    <text evidence="1">The sequence shown here is derived from an EMBL/GenBank/DDBJ whole genome shotgun (WGS) entry which is preliminary data.</text>
</comment>
<proteinExistence type="predicted"/>
<sequence length="306" mass="35185">MQEVQNNAFSIRRLNPFNGLLQVFQLDAARALSANGQVWEIQVLSDSPQGLWANTPLGAQQYFTFGLWSETSGLQQVPVNPLFDIRTMIAASDRLIESLQPVLGQLPFPMADRYEQWLLDETDQQPLALLQSCRTENEMALNDRPAKWIATETDDFSFISSHLNQRDRPNHDGDNPRVHASILEAEVRHRAGSESCTAWYYRNEENEMMPYQESQPRHLEFPALLLAEAGYDADTAPLIEDYITWKAPQLLMLSYISGGCRERLEQLAVKQPVKMDRFWPLYPEIHNKDLLKRARVEARIRSANRN</sequence>
<name>A0A9E4K6Y9_9GAMM</name>
<dbReference type="EMBL" id="JAEPDI010000012">
    <property type="protein sequence ID" value="MCG7940213.1"/>
    <property type="molecule type" value="Genomic_DNA"/>
</dbReference>
<evidence type="ECO:0000313" key="2">
    <source>
        <dbReference type="Proteomes" id="UP000886687"/>
    </source>
</evidence>
<dbReference type="AlphaFoldDB" id="A0A9E4K6Y9"/>
<organism evidence="1 2">
    <name type="scientific">Candidatus Thiodiazotropha lotti</name>
    <dbReference type="NCBI Taxonomy" id="2792787"/>
    <lineage>
        <taxon>Bacteria</taxon>
        <taxon>Pseudomonadati</taxon>
        <taxon>Pseudomonadota</taxon>
        <taxon>Gammaproteobacteria</taxon>
        <taxon>Chromatiales</taxon>
        <taxon>Sedimenticolaceae</taxon>
        <taxon>Candidatus Thiodiazotropha</taxon>
    </lineage>
</organism>
<evidence type="ECO:0000313" key="1">
    <source>
        <dbReference type="EMBL" id="MCG7940213.1"/>
    </source>
</evidence>
<reference evidence="1" key="1">
    <citation type="journal article" date="2021" name="Proc. Natl. Acad. Sci. U.S.A.">
        <title>Global biogeography of chemosynthetic symbionts reveals both localized and globally distributed symbiont groups. .</title>
        <authorList>
            <person name="Osvatic J.T."/>
            <person name="Wilkins L.G.E."/>
            <person name="Leibrecht L."/>
            <person name="Leray M."/>
            <person name="Zauner S."/>
            <person name="Polzin J."/>
            <person name="Camacho Y."/>
            <person name="Gros O."/>
            <person name="van Gils J.A."/>
            <person name="Eisen J.A."/>
            <person name="Petersen J.M."/>
            <person name="Yuen B."/>
        </authorList>
    </citation>
    <scope>NUCLEOTIDE SEQUENCE</scope>
    <source>
        <strain evidence="1">MAGL173</strain>
    </source>
</reference>
<gene>
    <name evidence="1" type="ORF">JAZ04_15380</name>
</gene>
<accession>A0A9E4K6Y9</accession>
<protein>
    <submittedName>
        <fullName evidence="1">Uncharacterized protein</fullName>
    </submittedName>
</protein>
<dbReference type="Proteomes" id="UP000886687">
    <property type="component" value="Unassembled WGS sequence"/>
</dbReference>